<comment type="caution">
    <text evidence="1">The sequence shown here is derived from an EMBL/GenBank/DDBJ whole genome shotgun (WGS) entry which is preliminary data.</text>
</comment>
<evidence type="ECO:0000313" key="2">
    <source>
        <dbReference type="Proteomes" id="UP000744555"/>
    </source>
</evidence>
<dbReference type="Pfam" id="PF13279">
    <property type="entry name" value="4HBT_2"/>
    <property type="match status" value="1"/>
</dbReference>
<dbReference type="Gene3D" id="3.10.129.10">
    <property type="entry name" value="Hotdog Thioesterase"/>
    <property type="match status" value="1"/>
</dbReference>
<dbReference type="SUPFAM" id="SSF54637">
    <property type="entry name" value="Thioesterase/thiol ester dehydrase-isomerase"/>
    <property type="match status" value="1"/>
</dbReference>
<dbReference type="InterPro" id="IPR029069">
    <property type="entry name" value="HotDog_dom_sf"/>
</dbReference>
<protein>
    <submittedName>
        <fullName evidence="1">Thioesterase</fullName>
    </submittedName>
</protein>
<dbReference type="PANTHER" id="PTHR12475:SF4">
    <property type="entry name" value="PROTEIN THEM6"/>
    <property type="match status" value="1"/>
</dbReference>
<dbReference type="Proteomes" id="UP000744555">
    <property type="component" value="Unassembled WGS sequence"/>
</dbReference>
<organism evidence="1 2">
    <name type="scientific">Aquipseudomonas alcaligenes</name>
    <name type="common">Pseudomonas alcaligenes</name>
    <dbReference type="NCBI Taxonomy" id="43263"/>
    <lineage>
        <taxon>Bacteria</taxon>
        <taxon>Pseudomonadati</taxon>
        <taxon>Pseudomonadota</taxon>
        <taxon>Gammaproteobacteria</taxon>
        <taxon>Pseudomonadales</taxon>
        <taxon>Pseudomonadaceae</taxon>
        <taxon>Aquipseudomonas</taxon>
    </lineage>
</organism>
<accession>A0ABR7S172</accession>
<sequence length="186" mass="21243">MNLWFRLIWMLLTLPWRKPVQPLASSVLRMTVLPNDLDFNGHINNGRYLTLADVARMDFVLRSGAAKVAWQHKALPIVGDAMAKFRRDLKPFQRFEVHSRILGWEGKWTFLEHRFVRHGRVHGLVLIRGLFKAAGGTLDPQEFARSLGQSPVSPALPEWLLDWHRSCESASQALRVEEDEGLPNAG</sequence>
<gene>
    <name evidence="1" type="ORF">A9179_09695</name>
</gene>
<keyword evidence="2" id="KW-1185">Reference proteome</keyword>
<dbReference type="CDD" id="cd00586">
    <property type="entry name" value="4HBT"/>
    <property type="match status" value="1"/>
</dbReference>
<dbReference type="EMBL" id="LZEU01000001">
    <property type="protein sequence ID" value="MBC9250545.1"/>
    <property type="molecule type" value="Genomic_DNA"/>
</dbReference>
<dbReference type="RefSeq" id="WP_187805635.1">
    <property type="nucleotide sequence ID" value="NZ_LZEU01000001.1"/>
</dbReference>
<reference evidence="1 2" key="1">
    <citation type="submission" date="2016-06" db="EMBL/GenBank/DDBJ databases">
        <authorList>
            <person name="Ramos C."/>
            <person name="Pintado A."/>
            <person name="Crespo-Gomez J.I."/>
        </authorList>
    </citation>
    <scope>NUCLEOTIDE SEQUENCE [LARGE SCALE GENOMIC DNA]</scope>
    <source>
        <strain evidence="1 2">AVO110</strain>
    </source>
</reference>
<dbReference type="PANTHER" id="PTHR12475">
    <property type="match status" value="1"/>
</dbReference>
<name>A0ABR7S172_AQUAC</name>
<evidence type="ECO:0000313" key="1">
    <source>
        <dbReference type="EMBL" id="MBC9250545.1"/>
    </source>
</evidence>
<dbReference type="InterPro" id="IPR051490">
    <property type="entry name" value="THEM6_lcsJ_thioesterase"/>
</dbReference>
<proteinExistence type="predicted"/>